<dbReference type="Proteomes" id="UP000178187">
    <property type="component" value="Unassembled WGS sequence"/>
</dbReference>
<evidence type="ECO:0000313" key="1">
    <source>
        <dbReference type="EMBL" id="OGW97203.1"/>
    </source>
</evidence>
<sequence length="88" mass="10222">MIIFLRDDTEAVFLSLILKAVKERKCLEESIMAYAEKKRVLGVLDQIQAFASEKLDHPILSFAISEIDKLMKVKRQEAKTKWIKFLIP</sequence>
<organism evidence="1 2">
    <name type="scientific">Candidatus Danuiimicrobium aquiferis</name>
    <dbReference type="NCBI Taxonomy" id="1801832"/>
    <lineage>
        <taxon>Bacteria</taxon>
        <taxon>Pseudomonadati</taxon>
        <taxon>Candidatus Omnitrophota</taxon>
        <taxon>Candidatus Danuiimicrobium</taxon>
    </lineage>
</organism>
<reference evidence="1 2" key="1">
    <citation type="journal article" date="2016" name="Nat. Commun.">
        <title>Thousands of microbial genomes shed light on interconnected biogeochemical processes in an aquifer system.</title>
        <authorList>
            <person name="Anantharaman K."/>
            <person name="Brown C.T."/>
            <person name="Hug L.A."/>
            <person name="Sharon I."/>
            <person name="Castelle C.J."/>
            <person name="Probst A.J."/>
            <person name="Thomas B.C."/>
            <person name="Singh A."/>
            <person name="Wilkins M.J."/>
            <person name="Karaoz U."/>
            <person name="Brodie E.L."/>
            <person name="Williams K.H."/>
            <person name="Hubbard S.S."/>
            <person name="Banfield J.F."/>
        </authorList>
    </citation>
    <scope>NUCLEOTIDE SEQUENCE [LARGE SCALE GENOMIC DNA]</scope>
</reference>
<dbReference type="AlphaFoldDB" id="A0A1G1KW96"/>
<dbReference type="EMBL" id="MHFR01000043">
    <property type="protein sequence ID" value="OGW97203.1"/>
    <property type="molecule type" value="Genomic_DNA"/>
</dbReference>
<protein>
    <submittedName>
        <fullName evidence="1">Uncharacterized protein</fullName>
    </submittedName>
</protein>
<proteinExistence type="predicted"/>
<accession>A0A1G1KW96</accession>
<name>A0A1G1KW96_9BACT</name>
<gene>
    <name evidence="1" type="ORF">A3G33_08490</name>
</gene>
<evidence type="ECO:0000313" key="2">
    <source>
        <dbReference type="Proteomes" id="UP000178187"/>
    </source>
</evidence>
<comment type="caution">
    <text evidence="1">The sequence shown here is derived from an EMBL/GenBank/DDBJ whole genome shotgun (WGS) entry which is preliminary data.</text>
</comment>